<name>Q3AUC3_CHLCH</name>
<evidence type="ECO:0000313" key="1">
    <source>
        <dbReference type="EMBL" id="ABB27402.1"/>
    </source>
</evidence>
<sequence length="102" mass="11699">MKFIAIMGHEETRPQVRALFQKYQVHLFSNLSIKGCSCEQKGGEQPTWWPSNEMPTSYTSLCFAILEDEKAEALMTELEKNPIAIEKDFPARAFLMNVERTA</sequence>
<proteinExistence type="predicted"/>
<organism evidence="1">
    <name type="scientific">Chlorobium chlorochromatii (strain CaD3)</name>
    <dbReference type="NCBI Taxonomy" id="340177"/>
    <lineage>
        <taxon>Bacteria</taxon>
        <taxon>Pseudomonadati</taxon>
        <taxon>Chlorobiota</taxon>
        <taxon>Chlorobiia</taxon>
        <taxon>Chlorobiales</taxon>
        <taxon>Chlorobiaceae</taxon>
        <taxon>Chlorobium/Pelodictyon group</taxon>
        <taxon>Chlorobium</taxon>
    </lineage>
</organism>
<dbReference type="STRING" id="340177.Cag_0124"/>
<protein>
    <submittedName>
        <fullName evidence="1">Uncharacterized protein</fullName>
    </submittedName>
</protein>
<dbReference type="HOGENOM" id="CLU_2272377_0_0_10"/>
<dbReference type="OrthoDB" id="598034at2"/>
<dbReference type="EMBL" id="CP000108">
    <property type="protein sequence ID" value="ABB27402.1"/>
    <property type="molecule type" value="Genomic_DNA"/>
</dbReference>
<dbReference type="AlphaFoldDB" id="Q3AUC3"/>
<accession>Q3AUC3</accession>
<dbReference type="eggNOG" id="ENOG50303FP">
    <property type="taxonomic scope" value="Bacteria"/>
</dbReference>
<gene>
    <name evidence="1" type="ordered locus">Cag_0124</name>
</gene>
<reference evidence="1" key="1">
    <citation type="submission" date="2005-08" db="EMBL/GenBank/DDBJ databases">
        <title>Complete sequence of Chlorobium chlorochromatii CaD3.</title>
        <authorList>
            <person name="Copeland A."/>
            <person name="Lucas S."/>
            <person name="Lapidus A."/>
            <person name="Barry K."/>
            <person name="Detter J.C."/>
            <person name="Glavina T."/>
            <person name="Hammon N."/>
            <person name="Israni S."/>
            <person name="Pitluck S."/>
            <person name="Bryant D."/>
            <person name="Schmutz J."/>
            <person name="Larimer F."/>
            <person name="Land M."/>
            <person name="Kyrpides N."/>
            <person name="Ivanova N."/>
            <person name="Richardson P."/>
        </authorList>
    </citation>
    <scope>NUCLEOTIDE SEQUENCE [LARGE SCALE GENOMIC DNA]</scope>
    <source>
        <strain evidence="1">CaD3</strain>
    </source>
</reference>
<dbReference type="KEGG" id="cch:Cag_0124"/>